<keyword evidence="1" id="KW-0812">Transmembrane</keyword>
<feature type="non-terminal residue" evidence="3">
    <location>
        <position position="1"/>
    </location>
</feature>
<reference evidence="3" key="1">
    <citation type="journal article" date="2014" name="Front. Microbiol.">
        <title>High frequency of phylogenetically diverse reductive dehalogenase-homologous genes in deep subseafloor sedimentary metagenomes.</title>
        <authorList>
            <person name="Kawai M."/>
            <person name="Futagami T."/>
            <person name="Toyoda A."/>
            <person name="Takaki Y."/>
            <person name="Nishi S."/>
            <person name="Hori S."/>
            <person name="Arai W."/>
            <person name="Tsubouchi T."/>
            <person name="Morono Y."/>
            <person name="Uchiyama I."/>
            <person name="Ito T."/>
            <person name="Fujiyama A."/>
            <person name="Inagaki F."/>
            <person name="Takami H."/>
        </authorList>
    </citation>
    <scope>NUCLEOTIDE SEQUENCE</scope>
    <source>
        <strain evidence="3">Expedition CK06-06</strain>
    </source>
</reference>
<comment type="caution">
    <text evidence="3">The sequence shown here is derived from an EMBL/GenBank/DDBJ whole genome shotgun (WGS) entry which is preliminary data.</text>
</comment>
<dbReference type="Pfam" id="PF13485">
    <property type="entry name" value="Peptidase_MA_2"/>
    <property type="match status" value="1"/>
</dbReference>
<accession>X0XVD9</accession>
<evidence type="ECO:0000256" key="1">
    <source>
        <dbReference type="SAM" id="Phobius"/>
    </source>
</evidence>
<organism evidence="3">
    <name type="scientific">marine sediment metagenome</name>
    <dbReference type="NCBI Taxonomy" id="412755"/>
    <lineage>
        <taxon>unclassified sequences</taxon>
        <taxon>metagenomes</taxon>
        <taxon>ecological metagenomes</taxon>
    </lineage>
</organism>
<proteinExistence type="predicted"/>
<dbReference type="AlphaFoldDB" id="X0XVD9"/>
<keyword evidence="1" id="KW-0472">Membrane</keyword>
<sequence>AIVEDNLLSVRSLSSPFSAYAEEAILAYAQSYSLVEFLISSYGQGKMLELLNIFRQGSSYDAALDKAYGFDTDGLDTLWQEYVTGRFQPIEVEVMHQVLTGVLVVPAMGFLLGMGLVIRYKGRGEGR</sequence>
<gene>
    <name evidence="3" type="ORF">S01H1_82067</name>
</gene>
<evidence type="ECO:0000313" key="3">
    <source>
        <dbReference type="EMBL" id="GAG47284.1"/>
    </source>
</evidence>
<name>X0XVD9_9ZZZZ</name>
<keyword evidence="1" id="KW-1133">Transmembrane helix</keyword>
<protein>
    <recommendedName>
        <fullName evidence="2">Peptidase MA-like domain-containing protein</fullName>
    </recommendedName>
</protein>
<feature type="transmembrane region" description="Helical" evidence="1">
    <location>
        <begin position="98"/>
        <end position="118"/>
    </location>
</feature>
<evidence type="ECO:0000259" key="2">
    <source>
        <dbReference type="Pfam" id="PF13485"/>
    </source>
</evidence>
<dbReference type="InterPro" id="IPR039568">
    <property type="entry name" value="Peptidase_MA-like_dom"/>
</dbReference>
<dbReference type="EMBL" id="BARS01055605">
    <property type="protein sequence ID" value="GAG47284.1"/>
    <property type="molecule type" value="Genomic_DNA"/>
</dbReference>
<feature type="domain" description="Peptidase MA-like" evidence="2">
    <location>
        <begin position="1"/>
        <end position="84"/>
    </location>
</feature>